<feature type="region of interest" description="Disordered" evidence="1">
    <location>
        <begin position="1"/>
        <end position="125"/>
    </location>
</feature>
<reference evidence="6" key="1">
    <citation type="journal article" date="2019" name="Int. J. Syst. Evol. Microbiol.">
        <title>The Global Catalogue of Microorganisms (GCM) 10K type strain sequencing project: providing services to taxonomists for standard genome sequencing and annotation.</title>
        <authorList>
            <consortium name="The Broad Institute Genomics Platform"/>
            <consortium name="The Broad Institute Genome Sequencing Center for Infectious Disease"/>
            <person name="Wu L."/>
            <person name="Ma J."/>
        </authorList>
    </citation>
    <scope>NUCLEOTIDE SEQUENCE [LARGE SCALE GENOMIC DNA]</scope>
    <source>
        <strain evidence="6">CGMCC 4.1469</strain>
    </source>
</reference>
<dbReference type="EMBL" id="JBHSOD010000013">
    <property type="protein sequence ID" value="MFC5885979.1"/>
    <property type="molecule type" value="Genomic_DNA"/>
</dbReference>
<feature type="domain" description="DUF4190" evidence="3">
    <location>
        <begin position="154"/>
        <end position="207"/>
    </location>
</feature>
<feature type="compositionally biased region" description="Low complexity" evidence="1">
    <location>
        <begin position="97"/>
        <end position="109"/>
    </location>
</feature>
<sequence>MSKPEPDASAPAPAAAPVPVPDGVGPDAAVTAAAGPDSDPDPDSDVGTAPAPAASAAPVDRVELTKPAPAAAEEPVTPVGPAPVGPAPVGPAPAGPDDPWAAPAPGATPSTPPPGGPVPPPAATGWAAVPPGALSGYRPGYAYPQEPGATNGFAVAALITGLLCLWPLPLVFGIVALIQLHRRNERGRGMAVTGVVLGALGTLGLLVGLFGVVVAGVDATEDADRPARVPKAPPGAVVWSSLKAGDCYNLPGDHSGTGTGAGTADQSVFWVSRVPCTLPHQGEVAGTARIPDSDGPGYPGETRVRERAAALCGPVLDEYALDYWAVPDGMDEVYLYPSRGNWKSGERDVTCAYEDRDGLHRGSVRTDRAALNPAQLAYLEAARAFNSAYWEEPDAEIAEARSEYSAWARKMAEASRKEAEDLSRTSTNWPEGARPKVAELAAAQREAATAWDTAAKTTDGTALEREVRRAKSLVAKSTGLTTEIRRELGLSTGEQVGDIQV</sequence>
<dbReference type="RefSeq" id="WP_313765368.1">
    <property type="nucleotide sequence ID" value="NZ_BAAAVH010000002.1"/>
</dbReference>
<proteinExistence type="predicted"/>
<keyword evidence="6" id="KW-1185">Reference proteome</keyword>
<feature type="domain" description="Septum formation-related" evidence="4">
    <location>
        <begin position="271"/>
        <end position="351"/>
    </location>
</feature>
<organism evidence="5 6">
    <name type="scientific">Kitasatospora aburaviensis</name>
    <dbReference type="NCBI Taxonomy" id="67265"/>
    <lineage>
        <taxon>Bacteria</taxon>
        <taxon>Bacillati</taxon>
        <taxon>Actinomycetota</taxon>
        <taxon>Actinomycetes</taxon>
        <taxon>Kitasatosporales</taxon>
        <taxon>Streptomycetaceae</taxon>
        <taxon>Kitasatospora</taxon>
    </lineage>
</organism>
<dbReference type="Proteomes" id="UP001596067">
    <property type="component" value="Unassembled WGS sequence"/>
</dbReference>
<accession>A0ABW1EYK6</accession>
<feature type="compositionally biased region" description="Low complexity" evidence="1">
    <location>
        <begin position="21"/>
        <end position="30"/>
    </location>
</feature>
<comment type="caution">
    <text evidence="5">The sequence shown here is derived from an EMBL/GenBank/DDBJ whole genome shotgun (WGS) entry which is preliminary data.</text>
</comment>
<keyword evidence="2" id="KW-1133">Transmembrane helix</keyword>
<feature type="transmembrane region" description="Helical" evidence="2">
    <location>
        <begin position="190"/>
        <end position="217"/>
    </location>
</feature>
<evidence type="ECO:0000313" key="5">
    <source>
        <dbReference type="EMBL" id="MFC5885979.1"/>
    </source>
</evidence>
<keyword evidence="2" id="KW-0472">Membrane</keyword>
<evidence type="ECO:0000256" key="2">
    <source>
        <dbReference type="SAM" id="Phobius"/>
    </source>
</evidence>
<feature type="compositionally biased region" description="Pro residues" evidence="1">
    <location>
        <begin position="110"/>
        <end position="122"/>
    </location>
</feature>
<dbReference type="InterPro" id="IPR026004">
    <property type="entry name" value="Septum_form"/>
</dbReference>
<dbReference type="Pfam" id="PF13845">
    <property type="entry name" value="Septum_form"/>
    <property type="match status" value="1"/>
</dbReference>
<protein>
    <submittedName>
        <fullName evidence="5">DUF4190 domain-containing protein</fullName>
    </submittedName>
</protein>
<feature type="compositionally biased region" description="Low complexity" evidence="1">
    <location>
        <begin position="49"/>
        <end position="58"/>
    </location>
</feature>
<feature type="transmembrane region" description="Helical" evidence="2">
    <location>
        <begin position="153"/>
        <end position="178"/>
    </location>
</feature>
<evidence type="ECO:0000259" key="4">
    <source>
        <dbReference type="Pfam" id="PF13845"/>
    </source>
</evidence>
<evidence type="ECO:0000313" key="6">
    <source>
        <dbReference type="Proteomes" id="UP001596067"/>
    </source>
</evidence>
<name>A0ABW1EYK6_9ACTN</name>
<feature type="compositionally biased region" description="Pro residues" evidence="1">
    <location>
        <begin position="78"/>
        <end position="96"/>
    </location>
</feature>
<evidence type="ECO:0000259" key="3">
    <source>
        <dbReference type="Pfam" id="PF13828"/>
    </source>
</evidence>
<keyword evidence="2" id="KW-0812">Transmembrane</keyword>
<gene>
    <name evidence="5" type="ORF">ACFP0N_13470</name>
</gene>
<feature type="compositionally biased region" description="Low complexity" evidence="1">
    <location>
        <begin position="67"/>
        <end position="77"/>
    </location>
</feature>
<dbReference type="InterPro" id="IPR025241">
    <property type="entry name" value="DUF4190"/>
</dbReference>
<evidence type="ECO:0000256" key="1">
    <source>
        <dbReference type="SAM" id="MobiDB-lite"/>
    </source>
</evidence>
<dbReference type="Pfam" id="PF13828">
    <property type="entry name" value="DUF4190"/>
    <property type="match status" value="1"/>
</dbReference>